<proteinExistence type="predicted"/>
<dbReference type="AlphaFoldDB" id="A0A1V9FMX7"/>
<dbReference type="EMBL" id="LVYD01000074">
    <property type="protein sequence ID" value="OQP59690.1"/>
    <property type="molecule type" value="Genomic_DNA"/>
</dbReference>
<feature type="transmembrane region" description="Helical" evidence="1">
    <location>
        <begin position="494"/>
        <end position="514"/>
    </location>
</feature>
<keyword evidence="1" id="KW-1133">Transmembrane helix</keyword>
<reference evidence="2 3" key="1">
    <citation type="submission" date="2016-03" db="EMBL/GenBank/DDBJ databases">
        <title>Niastella vici sp. nov., isolated from farmland soil.</title>
        <authorList>
            <person name="Chen L."/>
            <person name="Wang D."/>
            <person name="Yang S."/>
            <person name="Wang G."/>
        </authorList>
    </citation>
    <scope>NUCLEOTIDE SEQUENCE [LARGE SCALE GENOMIC DNA]</scope>
    <source>
        <strain evidence="2 3">DJ57</strain>
    </source>
</reference>
<feature type="transmembrane region" description="Helical" evidence="1">
    <location>
        <begin position="466"/>
        <end position="488"/>
    </location>
</feature>
<evidence type="ECO:0000256" key="1">
    <source>
        <dbReference type="SAM" id="Phobius"/>
    </source>
</evidence>
<comment type="caution">
    <text evidence="2">The sequence shown here is derived from an EMBL/GenBank/DDBJ whole genome shotgun (WGS) entry which is preliminary data.</text>
</comment>
<keyword evidence="1" id="KW-0812">Transmembrane</keyword>
<evidence type="ECO:0000313" key="3">
    <source>
        <dbReference type="Proteomes" id="UP000192796"/>
    </source>
</evidence>
<feature type="transmembrane region" description="Helical" evidence="1">
    <location>
        <begin position="140"/>
        <end position="159"/>
    </location>
</feature>
<keyword evidence="3" id="KW-1185">Reference proteome</keyword>
<protein>
    <recommendedName>
        <fullName evidence="4">Glycosyltransferase RgtA/B/C/D-like domain-containing protein</fullName>
    </recommendedName>
</protein>
<evidence type="ECO:0000313" key="2">
    <source>
        <dbReference type="EMBL" id="OQP59690.1"/>
    </source>
</evidence>
<feature type="transmembrane region" description="Helical" evidence="1">
    <location>
        <begin position="45"/>
        <end position="65"/>
    </location>
</feature>
<organism evidence="2 3">
    <name type="scientific">Niastella vici</name>
    <dbReference type="NCBI Taxonomy" id="1703345"/>
    <lineage>
        <taxon>Bacteria</taxon>
        <taxon>Pseudomonadati</taxon>
        <taxon>Bacteroidota</taxon>
        <taxon>Chitinophagia</taxon>
        <taxon>Chitinophagales</taxon>
        <taxon>Chitinophagaceae</taxon>
        <taxon>Niastella</taxon>
    </lineage>
</organism>
<keyword evidence="1" id="KW-0472">Membrane</keyword>
<evidence type="ECO:0008006" key="4">
    <source>
        <dbReference type="Google" id="ProtNLM"/>
    </source>
</evidence>
<feature type="transmembrane region" description="Helical" evidence="1">
    <location>
        <begin position="166"/>
        <end position="184"/>
    </location>
</feature>
<feature type="transmembrane region" description="Helical" evidence="1">
    <location>
        <begin position="190"/>
        <end position="223"/>
    </location>
</feature>
<dbReference type="STRING" id="1703345.A3860_36590"/>
<dbReference type="Proteomes" id="UP000192796">
    <property type="component" value="Unassembled WGS sequence"/>
</dbReference>
<accession>A0A1V9FMX7</accession>
<feature type="transmembrane region" description="Helical" evidence="1">
    <location>
        <begin position="432"/>
        <end position="454"/>
    </location>
</feature>
<feature type="transmembrane region" description="Helical" evidence="1">
    <location>
        <begin position="110"/>
        <end position="134"/>
    </location>
</feature>
<sequence>MNFNDINVISKLKYHKLKHMTHPEQILIAKPTFKLFLFHNKRNRLILYLSAAAIITQFAIFKYLYPFASYIHGDSFSYLGAAANNLTLNTYLIGYSKFLRVFNTFAKPDYTLVAFQYLFIQSSVLFLLFSIFYFYKTGQIIQNILLCFMVFNPLFLHLGNMVSSDGVFLALSCTWFALLLWIIHQPTKKIIFWQAIILLIAFTMRYNALIYPFIAGVAFWLSALPWKKKLAGVGLGLTLCGLFVGFTMYQYKKLTGYWQYSPFSGWQFSNNAMYAYRSVDSADRKPVPDKFRALDNRIRNFYYQTKNKAKFPTEQAEASTFYMWSPSMPLMQYRDSLFRKTKDSLAEFKKWASMGPFYKEYGLYIIRKYPGHFLMHFVWPNSRKYYAPPIEFLEEYNGGNDLVNMGTKEWFGYKSPKVKVRMGNKKVWVLNFYPILSGIINIVMLFGLFYYMLLKGWQYNSTFNKTIIMAGAVWLINACFTIFASSAALRFQSFPIILTTTFALLLIDWMIQLMRSMQLEAKSKQKAVLGLDNDIKESVLA</sequence>
<gene>
    <name evidence="2" type="ORF">A3860_36590</name>
</gene>
<name>A0A1V9FMX7_9BACT</name>
<feature type="transmembrane region" description="Helical" evidence="1">
    <location>
        <begin position="230"/>
        <end position="251"/>
    </location>
</feature>